<accession>A0ABQ0KVV1</accession>
<proteinExistence type="predicted"/>
<protein>
    <submittedName>
        <fullName evidence="2">Uncharacterized protein</fullName>
    </submittedName>
</protein>
<evidence type="ECO:0000313" key="2">
    <source>
        <dbReference type="EMBL" id="GAT43071.1"/>
    </source>
</evidence>
<keyword evidence="3" id="KW-1185">Reference proteome</keyword>
<feature type="region of interest" description="Disordered" evidence="1">
    <location>
        <begin position="88"/>
        <end position="121"/>
    </location>
</feature>
<gene>
    <name evidence="2" type="ORF">MCHLO_00764</name>
</gene>
<sequence length="153" mass="17016">DPLRQDDPSGDARFASGPCCAGLATRPNPAPLVFARPVLRHRNTLKTTRHCLHIHDAQLIPDPDLKPRAQLGQLRLLRWIGPAQRIRKRNTNSSTTACSRSSRPCMSRPSPTPNSLRDGFESESTPGLFFCRSQVLFAHTGQHAQAATTRFQR</sequence>
<reference evidence="2" key="1">
    <citation type="submission" date="2014-09" db="EMBL/GenBank/DDBJ databases">
        <title>Genome sequence of the luminous mushroom Mycena chlorophos for searching fungal bioluminescence genes.</title>
        <authorList>
            <person name="Tanaka Y."/>
            <person name="Kasuga D."/>
            <person name="Oba Y."/>
            <person name="Hase S."/>
            <person name="Sato K."/>
            <person name="Oba Y."/>
            <person name="Sakakibara Y."/>
        </authorList>
    </citation>
    <scope>NUCLEOTIDE SEQUENCE</scope>
</reference>
<dbReference type="EMBL" id="DF838543">
    <property type="protein sequence ID" value="GAT43071.1"/>
    <property type="molecule type" value="Genomic_DNA"/>
</dbReference>
<evidence type="ECO:0000256" key="1">
    <source>
        <dbReference type="SAM" id="MobiDB-lite"/>
    </source>
</evidence>
<feature type="non-terminal residue" evidence="2">
    <location>
        <position position="1"/>
    </location>
</feature>
<name>A0ABQ0KVV1_MYCCL</name>
<dbReference type="Proteomes" id="UP000815677">
    <property type="component" value="Unassembled WGS sequence"/>
</dbReference>
<feature type="compositionally biased region" description="Low complexity" evidence="1">
    <location>
        <begin position="98"/>
        <end position="109"/>
    </location>
</feature>
<evidence type="ECO:0000313" key="3">
    <source>
        <dbReference type="Proteomes" id="UP000815677"/>
    </source>
</evidence>
<organism evidence="2 3">
    <name type="scientific">Mycena chlorophos</name>
    <name type="common">Agaric fungus</name>
    <name type="synonym">Agaricus chlorophos</name>
    <dbReference type="NCBI Taxonomy" id="658473"/>
    <lineage>
        <taxon>Eukaryota</taxon>
        <taxon>Fungi</taxon>
        <taxon>Dikarya</taxon>
        <taxon>Basidiomycota</taxon>
        <taxon>Agaricomycotina</taxon>
        <taxon>Agaricomycetes</taxon>
        <taxon>Agaricomycetidae</taxon>
        <taxon>Agaricales</taxon>
        <taxon>Marasmiineae</taxon>
        <taxon>Mycenaceae</taxon>
        <taxon>Mycena</taxon>
    </lineage>
</organism>